<feature type="region of interest" description="Disordered" evidence="2">
    <location>
        <begin position="156"/>
        <end position="180"/>
    </location>
</feature>
<sequence>MTVDCRVIKAGVGLDASVKGVVPISGKVTLDMKNRNHRVTFQTPEKERELLVLKSRPIVFTEETAVRKTQGAKQVKGTLRKEITIQGEKVQKFPSQMKTSWGRQALGLEFALQSSMISRLNRERSAPFQPLTGPAELRLAVRPGENRPEEVEIVCRPKTVPATSSEETSSEQRSAEQPSAMRLELDIRAKHPQQDRNMMIKIQTKDEQVEIDPRRREIDASTEKRYPRKLLLRSPREKEPAVSAETQQQGREDGKQQTRKTIAIQIERSRIPDLESWDFKGCAEMQFEYPTFRDSRLIQDGVVKTKVDAKWGADCSGRGPRVQIDAKFQKSVQQRRFERQEEAAEWDSRNSGEGLTQSQELRLESLLDTVQTLWMWEPKPERNSRSVQESSSREKSRESSSRSAQESSSMERSRESSGSSEEIQFKKLRSNLYKQCLKDRRDGQQYSRACREAVRQRSQLRELDAEIQFQNIPAWLEQTCLAAHSYILNSLYSRSAVRQVGVANPPNQIRVRATLDRAEREMNVTIRTPRQDHNISRLPMAWAPVWFPSTRKTLTEQAMDTATKNKYTPFCKVQSNDKIRTFDDVEYKYKLSKCDHILAKDASPEEKFMVLVNKPEERKPEKTVKVFIKSTKIELRVPRGSSSEEVQSQEFAWEDQEWRQSQEKRQTSQQTSAESRSKSKSMEWTSVEEEQHLHKPIEVTIDGRQVPIQSGEVKTIRHQTTGKVICTLYCHGNGIQLKSPQHGVMVKVDNHNVEVKVSHDYRKKLVGLCGNFDGEQSKEYEGPREEVYKSPKEFGLSYLVPSKQCEVQGKKQPVMRNIMITRLNERNEEQACFSKIPVAQCPEGSRKTKSEVRSTEFHCLPKELQSTQKMIKLHKTKPLGGLQSKSTDLVQDVEAELECRE</sequence>
<reference evidence="4" key="1">
    <citation type="submission" date="2022-01" db="EMBL/GenBank/DDBJ databases">
        <authorList>
            <person name="Braso-Vives M."/>
        </authorList>
    </citation>
    <scope>NUCLEOTIDE SEQUENCE</scope>
</reference>
<dbReference type="OrthoDB" id="160294at2759"/>
<keyword evidence="5" id="KW-1185">Reference proteome</keyword>
<evidence type="ECO:0000256" key="2">
    <source>
        <dbReference type="SAM" id="MobiDB-lite"/>
    </source>
</evidence>
<dbReference type="GO" id="GO:0005319">
    <property type="term" value="F:lipid transporter activity"/>
    <property type="evidence" value="ECO:0007669"/>
    <property type="project" value="InterPro"/>
</dbReference>
<dbReference type="GO" id="GO:0045735">
    <property type="term" value="F:nutrient reservoir activity"/>
    <property type="evidence" value="ECO:0007669"/>
    <property type="project" value="UniProtKB-KW"/>
</dbReference>
<evidence type="ECO:0000259" key="3">
    <source>
        <dbReference type="PROSITE" id="PS51233"/>
    </source>
</evidence>
<dbReference type="InterPro" id="IPR050733">
    <property type="entry name" value="Vitellogenin/Apolipophorin"/>
</dbReference>
<feature type="region of interest" description="Disordered" evidence="2">
    <location>
        <begin position="204"/>
        <end position="258"/>
    </location>
</feature>
<feature type="compositionally biased region" description="Basic and acidic residues" evidence="2">
    <location>
        <begin position="391"/>
        <end position="400"/>
    </location>
</feature>
<gene>
    <name evidence="4" type="primary">Hypp7221</name>
    <name evidence="4" type="ORF">BLAG_LOCUS6891</name>
</gene>
<evidence type="ECO:0000313" key="5">
    <source>
        <dbReference type="Proteomes" id="UP000838412"/>
    </source>
</evidence>
<proteinExistence type="predicted"/>
<dbReference type="EMBL" id="OV696698">
    <property type="protein sequence ID" value="CAH1244184.1"/>
    <property type="molecule type" value="Genomic_DNA"/>
</dbReference>
<dbReference type="Gene3D" id="2.20.80.10">
    <property type="entry name" value="Lipovitellin-phosvitin complex, chain A, domain 4"/>
    <property type="match status" value="1"/>
</dbReference>
<name>A0A8J9YYW4_BRALA</name>
<feature type="compositionally biased region" description="Basic and acidic residues" evidence="2">
    <location>
        <begin position="656"/>
        <end position="666"/>
    </location>
</feature>
<evidence type="ECO:0000256" key="1">
    <source>
        <dbReference type="ARBA" id="ARBA00022761"/>
    </source>
</evidence>
<dbReference type="PANTHER" id="PTHR23345">
    <property type="entry name" value="VITELLOGENIN-RELATED"/>
    <property type="match status" value="1"/>
</dbReference>
<accession>A0A8J9YYW4</accession>
<feature type="region of interest" description="Disordered" evidence="2">
    <location>
        <begin position="378"/>
        <end position="423"/>
    </location>
</feature>
<keyword evidence="1" id="KW-0758">Storage protein</keyword>
<dbReference type="Pfam" id="PF00094">
    <property type="entry name" value="VWD"/>
    <property type="match status" value="2"/>
</dbReference>
<evidence type="ECO:0000313" key="4">
    <source>
        <dbReference type="EMBL" id="CAH1244184.1"/>
    </source>
</evidence>
<feature type="compositionally biased region" description="Low complexity" evidence="2">
    <location>
        <begin position="162"/>
        <end position="177"/>
    </location>
</feature>
<feature type="compositionally biased region" description="Basic and acidic residues" evidence="2">
    <location>
        <begin position="204"/>
        <end position="225"/>
    </location>
</feature>
<dbReference type="InterPro" id="IPR001846">
    <property type="entry name" value="VWF_type-D"/>
</dbReference>
<dbReference type="InterPro" id="IPR015819">
    <property type="entry name" value="Lipid_transp_b-sht_shell"/>
</dbReference>
<dbReference type="PANTHER" id="PTHR23345:SF15">
    <property type="entry name" value="VITELLOGENIN 1-RELATED"/>
    <property type="match status" value="1"/>
</dbReference>
<dbReference type="AlphaFoldDB" id="A0A8J9YYW4"/>
<dbReference type="PROSITE" id="PS51233">
    <property type="entry name" value="VWFD"/>
    <property type="match status" value="1"/>
</dbReference>
<dbReference type="SUPFAM" id="SSF56968">
    <property type="entry name" value="Lipovitellin-phosvitin complex, beta-sheet shell regions"/>
    <property type="match status" value="1"/>
</dbReference>
<feature type="region of interest" description="Disordered" evidence="2">
    <location>
        <begin position="638"/>
        <end position="691"/>
    </location>
</feature>
<dbReference type="SMART" id="SM00216">
    <property type="entry name" value="VWD"/>
    <property type="match status" value="1"/>
</dbReference>
<protein>
    <submittedName>
        <fullName evidence="4">Hypp7221 protein</fullName>
    </submittedName>
</protein>
<dbReference type="Proteomes" id="UP000838412">
    <property type="component" value="Chromosome 13"/>
</dbReference>
<organism evidence="4 5">
    <name type="scientific">Branchiostoma lanceolatum</name>
    <name type="common">Common lancelet</name>
    <name type="synonym">Amphioxus lanceolatum</name>
    <dbReference type="NCBI Taxonomy" id="7740"/>
    <lineage>
        <taxon>Eukaryota</taxon>
        <taxon>Metazoa</taxon>
        <taxon>Chordata</taxon>
        <taxon>Cephalochordata</taxon>
        <taxon>Leptocardii</taxon>
        <taxon>Amphioxiformes</taxon>
        <taxon>Branchiostomatidae</taxon>
        <taxon>Branchiostoma</taxon>
    </lineage>
</organism>
<feature type="domain" description="VWFD" evidence="3">
    <location>
        <begin position="569"/>
        <end position="806"/>
    </location>
</feature>
<feature type="compositionally biased region" description="Polar residues" evidence="2">
    <location>
        <begin position="640"/>
        <end position="650"/>
    </location>
</feature>